<feature type="chain" id="PRO_5003370721" evidence="4">
    <location>
        <begin position="32"/>
        <end position="354"/>
    </location>
</feature>
<dbReference type="Gene3D" id="3.40.190.10">
    <property type="entry name" value="Periplasmic binding protein-like II"/>
    <property type="match status" value="2"/>
</dbReference>
<reference evidence="7" key="1">
    <citation type="submission" date="2011-06" db="EMBL/GenBank/DDBJ databases">
        <title>Complete genome sequence of Paenibacillus mucilaginosus KNP414.</title>
        <authorList>
            <person name="Wang J."/>
            <person name="Hu S."/>
            <person name="Hu X."/>
            <person name="Zhang B."/>
            <person name="Dong D."/>
            <person name="Zhang S."/>
            <person name="Zhao K."/>
            <person name="Wu D."/>
        </authorList>
    </citation>
    <scope>NUCLEOTIDE SEQUENCE [LARGE SCALE GENOMIC DNA]</scope>
    <source>
        <strain evidence="7">KNP414</strain>
    </source>
</reference>
<dbReference type="GO" id="GO:0042597">
    <property type="term" value="C:periplasmic space"/>
    <property type="evidence" value="ECO:0007669"/>
    <property type="project" value="UniProtKB-SubCell"/>
</dbReference>
<feature type="signal peptide" evidence="4">
    <location>
        <begin position="1"/>
        <end position="31"/>
    </location>
</feature>
<evidence type="ECO:0000313" key="6">
    <source>
        <dbReference type="EMBL" id="AEI43522.1"/>
    </source>
</evidence>
<feature type="domain" description="SsuA/THI5-like" evidence="5">
    <location>
        <begin position="72"/>
        <end position="277"/>
    </location>
</feature>
<dbReference type="PROSITE" id="PS51257">
    <property type="entry name" value="PROKAR_LIPOPROTEIN"/>
    <property type="match status" value="1"/>
</dbReference>
<reference evidence="6 7" key="2">
    <citation type="journal article" date="2013" name="Genome Announc.">
        <title>Genome Sequence of Growth-Improving Paenibacillus mucilaginosus Strain KNP414.</title>
        <authorList>
            <person name="Lu J.J."/>
            <person name="Wang J.F."/>
            <person name="Hu X.F."/>
        </authorList>
    </citation>
    <scope>NUCLEOTIDE SEQUENCE [LARGE SCALE GENOMIC DNA]</scope>
    <source>
        <strain evidence="6 7">KNP414</strain>
    </source>
</reference>
<dbReference type="Pfam" id="PF09084">
    <property type="entry name" value="NMT1"/>
    <property type="match status" value="1"/>
</dbReference>
<evidence type="ECO:0000256" key="3">
    <source>
        <dbReference type="ARBA" id="ARBA00022729"/>
    </source>
</evidence>
<accession>F8FLF4</accession>
<evidence type="ECO:0000256" key="1">
    <source>
        <dbReference type="ARBA" id="ARBA00004418"/>
    </source>
</evidence>
<keyword evidence="3 4" id="KW-0732">Signal</keyword>
<sequence>MKVTKRKKSSVFGLTAAAVLLAITAGCGGNAGVKEMGAAAGQEKSAAAAAVKQVDVQFALDTAATGSPQSRVAVEQGYFGKNGVQAKTFDFPYGIDTLNALLVDRADVGSAADYALLNSLGKGDMVILGTLSRANEVSAKNSVLLVRSGINSEQDLAGKKLGVARGTVFEYVWAKYLEKLGIPKDKVTYVNYSSPDEALVALKRGQMDAIWASGAVREKLKEVEGVKELVDSSKTGVYVKAFLVARRSFVEQHPDAAAGTLKALKEATDYIGGHKQETAQLLFDKIKLPQAGVLKDLEAASYVVGFTQEDYEHLSEMQKWLQDQGILKGSYDLKSKINVEPLKKALPESVTYKP</sequence>
<dbReference type="HOGENOM" id="CLU_028871_12_1_9"/>
<dbReference type="SUPFAM" id="SSF53850">
    <property type="entry name" value="Periplasmic binding protein-like II"/>
    <property type="match status" value="1"/>
</dbReference>
<organism evidence="6 7">
    <name type="scientific">Paenibacillus mucilaginosus (strain KNP414)</name>
    <dbReference type="NCBI Taxonomy" id="1036673"/>
    <lineage>
        <taxon>Bacteria</taxon>
        <taxon>Bacillati</taxon>
        <taxon>Bacillota</taxon>
        <taxon>Bacilli</taxon>
        <taxon>Bacillales</taxon>
        <taxon>Paenibacillaceae</taxon>
        <taxon>Paenibacillus</taxon>
    </lineage>
</organism>
<dbReference type="EMBL" id="CP002869">
    <property type="protein sequence ID" value="AEI43522.1"/>
    <property type="molecule type" value="Genomic_DNA"/>
</dbReference>
<evidence type="ECO:0000313" key="7">
    <source>
        <dbReference type="Proteomes" id="UP000006620"/>
    </source>
</evidence>
<dbReference type="RefSeq" id="WP_013918675.1">
    <property type="nucleotide sequence ID" value="NC_015690.1"/>
</dbReference>
<proteinExistence type="inferred from homology"/>
<evidence type="ECO:0000256" key="4">
    <source>
        <dbReference type="SAM" id="SignalP"/>
    </source>
</evidence>
<gene>
    <name evidence="6" type="ordered locus">KNP414_04997</name>
</gene>
<evidence type="ECO:0000259" key="5">
    <source>
        <dbReference type="Pfam" id="PF09084"/>
    </source>
</evidence>
<comment type="subcellular location">
    <subcellularLocation>
        <location evidence="1">Periplasm</location>
    </subcellularLocation>
</comment>
<comment type="similarity">
    <text evidence="2">Belongs to the bacterial solute-binding protein SsuA/TauA family.</text>
</comment>
<dbReference type="Proteomes" id="UP000006620">
    <property type="component" value="Chromosome"/>
</dbReference>
<protein>
    <submittedName>
        <fullName evidence="6">Sulfonate/taurine ABC transporter periplasmic substrate-binding protein</fullName>
    </submittedName>
</protein>
<dbReference type="KEGG" id="pms:KNP414_04997"/>
<dbReference type="PANTHER" id="PTHR30024">
    <property type="entry name" value="ALIPHATIC SULFONATES-BINDING PROTEIN-RELATED"/>
    <property type="match status" value="1"/>
</dbReference>
<evidence type="ECO:0000256" key="2">
    <source>
        <dbReference type="ARBA" id="ARBA00010742"/>
    </source>
</evidence>
<name>F8FLF4_PAEMK</name>
<dbReference type="InterPro" id="IPR015168">
    <property type="entry name" value="SsuA/THI5"/>
</dbReference>
<dbReference type="AlphaFoldDB" id="F8FLF4"/>
<dbReference type="PANTHER" id="PTHR30024:SF47">
    <property type="entry name" value="TAURINE-BINDING PERIPLASMIC PROTEIN"/>
    <property type="match status" value="1"/>
</dbReference>
<dbReference type="PATRIC" id="fig|1036673.3.peg.4612"/>